<feature type="compositionally biased region" description="Basic and acidic residues" evidence="1">
    <location>
        <begin position="26"/>
        <end position="35"/>
    </location>
</feature>
<keyword evidence="3" id="KW-1185">Reference proteome</keyword>
<dbReference type="EMBL" id="VIEB01000656">
    <property type="protein sequence ID" value="TQD83992.1"/>
    <property type="molecule type" value="Genomic_DNA"/>
</dbReference>
<dbReference type="AlphaFoldDB" id="A0A540LCI3"/>
<sequence>MEEWTLGGACSTRHKLTGTESWSKNQGKDTEKRENTPASSFLLRPLLFHHPFTLIVKL</sequence>
<name>A0A540LCI3_MALBA</name>
<evidence type="ECO:0000256" key="1">
    <source>
        <dbReference type="SAM" id="MobiDB-lite"/>
    </source>
</evidence>
<protein>
    <submittedName>
        <fullName evidence="2">Uncharacterized protein</fullName>
    </submittedName>
</protein>
<evidence type="ECO:0000313" key="2">
    <source>
        <dbReference type="EMBL" id="TQD83992.1"/>
    </source>
</evidence>
<accession>A0A540LCI3</accession>
<comment type="caution">
    <text evidence="2">The sequence shown here is derived from an EMBL/GenBank/DDBJ whole genome shotgun (WGS) entry which is preliminary data.</text>
</comment>
<proteinExistence type="predicted"/>
<organism evidence="2 3">
    <name type="scientific">Malus baccata</name>
    <name type="common">Siberian crab apple</name>
    <name type="synonym">Pyrus baccata</name>
    <dbReference type="NCBI Taxonomy" id="106549"/>
    <lineage>
        <taxon>Eukaryota</taxon>
        <taxon>Viridiplantae</taxon>
        <taxon>Streptophyta</taxon>
        <taxon>Embryophyta</taxon>
        <taxon>Tracheophyta</taxon>
        <taxon>Spermatophyta</taxon>
        <taxon>Magnoliopsida</taxon>
        <taxon>eudicotyledons</taxon>
        <taxon>Gunneridae</taxon>
        <taxon>Pentapetalae</taxon>
        <taxon>rosids</taxon>
        <taxon>fabids</taxon>
        <taxon>Rosales</taxon>
        <taxon>Rosaceae</taxon>
        <taxon>Amygdaloideae</taxon>
        <taxon>Maleae</taxon>
        <taxon>Malus</taxon>
    </lineage>
</organism>
<reference evidence="2 3" key="1">
    <citation type="journal article" date="2019" name="G3 (Bethesda)">
        <title>Sequencing of a Wild Apple (Malus baccata) Genome Unravels the Differences Between Cultivated and Wild Apple Species Regarding Disease Resistance and Cold Tolerance.</title>
        <authorList>
            <person name="Chen X."/>
        </authorList>
    </citation>
    <scope>NUCLEOTIDE SEQUENCE [LARGE SCALE GENOMIC DNA]</scope>
    <source>
        <strain evidence="3">cv. Shandingzi</strain>
        <tissue evidence="2">Leaves</tissue>
    </source>
</reference>
<feature type="region of interest" description="Disordered" evidence="1">
    <location>
        <begin position="16"/>
        <end position="36"/>
    </location>
</feature>
<gene>
    <name evidence="2" type="ORF">C1H46_030442</name>
</gene>
<evidence type="ECO:0000313" key="3">
    <source>
        <dbReference type="Proteomes" id="UP000315295"/>
    </source>
</evidence>
<dbReference type="Proteomes" id="UP000315295">
    <property type="component" value="Unassembled WGS sequence"/>
</dbReference>